<name>A0A0K0CYZ5_ANGCA</name>
<dbReference type="Proteomes" id="UP000035642">
    <property type="component" value="Unassembled WGS sequence"/>
</dbReference>
<reference evidence="1" key="1">
    <citation type="submission" date="2012-09" db="EMBL/GenBank/DDBJ databases">
        <authorList>
            <person name="Martin A.A."/>
        </authorList>
    </citation>
    <scope>NUCLEOTIDE SEQUENCE</scope>
</reference>
<keyword evidence="1" id="KW-1185">Reference proteome</keyword>
<dbReference type="WBParaSite" id="ACAC_0000291001-mRNA-1">
    <property type="protein sequence ID" value="ACAC_0000291001-mRNA-1"/>
    <property type="gene ID" value="ACAC_0000291001"/>
</dbReference>
<reference evidence="2" key="2">
    <citation type="submission" date="2017-02" db="UniProtKB">
        <authorList>
            <consortium name="WormBaseParasite"/>
        </authorList>
    </citation>
    <scope>IDENTIFICATION</scope>
</reference>
<evidence type="ECO:0000313" key="2">
    <source>
        <dbReference type="WBParaSite" id="ACAC_0000291001-mRNA-1"/>
    </source>
</evidence>
<proteinExistence type="predicted"/>
<protein>
    <submittedName>
        <fullName evidence="2">Peptidylprolyl isomerase</fullName>
    </submittedName>
</protein>
<dbReference type="AlphaFoldDB" id="A0A0K0CYZ5"/>
<evidence type="ECO:0000313" key="1">
    <source>
        <dbReference type="Proteomes" id="UP000035642"/>
    </source>
</evidence>
<sequence>MVGYIAKYNFNEAEIFAKLWTAGVYGGERTRYCPLLLKQFVLTQLILQVDVKMVYKRDLFQLWLGDVWIRYLTDIFSVGPTKIFWRVTKSCATVLLNDYNDPIVERHNENDPTVRISFVRFEDLQWIDGNVFRSFKGEEVTNSFSSSWAHSKLKHAACFTETRMEKPGM</sequence>
<accession>A0A0K0CYZ5</accession>
<organism evidence="1 2">
    <name type="scientific">Angiostrongylus cantonensis</name>
    <name type="common">Rat lungworm</name>
    <dbReference type="NCBI Taxonomy" id="6313"/>
    <lineage>
        <taxon>Eukaryota</taxon>
        <taxon>Metazoa</taxon>
        <taxon>Ecdysozoa</taxon>
        <taxon>Nematoda</taxon>
        <taxon>Chromadorea</taxon>
        <taxon>Rhabditida</taxon>
        <taxon>Rhabditina</taxon>
        <taxon>Rhabditomorpha</taxon>
        <taxon>Strongyloidea</taxon>
        <taxon>Metastrongylidae</taxon>
        <taxon>Angiostrongylus</taxon>
    </lineage>
</organism>